<protein>
    <submittedName>
        <fullName evidence="1">Uncharacterized protein</fullName>
    </submittedName>
</protein>
<comment type="caution">
    <text evidence="1">The sequence shown here is derived from an EMBL/GenBank/DDBJ whole genome shotgun (WGS) entry which is preliminary data.</text>
</comment>
<gene>
    <name evidence="1" type="ORF">WJX84_004292</name>
</gene>
<dbReference type="EMBL" id="JALJOV010001355">
    <property type="protein sequence ID" value="KAK9849241.1"/>
    <property type="molecule type" value="Genomic_DNA"/>
</dbReference>
<evidence type="ECO:0000313" key="2">
    <source>
        <dbReference type="Proteomes" id="UP001485043"/>
    </source>
</evidence>
<dbReference type="Proteomes" id="UP001485043">
    <property type="component" value="Unassembled WGS sequence"/>
</dbReference>
<keyword evidence="2" id="KW-1185">Reference proteome</keyword>
<dbReference type="AlphaFoldDB" id="A0AAW1SPC0"/>
<sequence>MEPKRVTHRQKHLRAGQLRRLTLRQLLKPKKRERAARLDKLRLEVHSTWNSILLKWTSWSLLTSSPARDLSCYVF</sequence>
<proteinExistence type="predicted"/>
<evidence type="ECO:0000313" key="1">
    <source>
        <dbReference type="EMBL" id="KAK9849241.1"/>
    </source>
</evidence>
<organism evidence="1 2">
    <name type="scientific">Apatococcus fuscideae</name>
    <dbReference type="NCBI Taxonomy" id="2026836"/>
    <lineage>
        <taxon>Eukaryota</taxon>
        <taxon>Viridiplantae</taxon>
        <taxon>Chlorophyta</taxon>
        <taxon>core chlorophytes</taxon>
        <taxon>Trebouxiophyceae</taxon>
        <taxon>Chlorellales</taxon>
        <taxon>Chlorellaceae</taxon>
        <taxon>Apatococcus</taxon>
    </lineage>
</organism>
<accession>A0AAW1SPC0</accession>
<reference evidence="1 2" key="1">
    <citation type="journal article" date="2024" name="Nat. Commun.">
        <title>Phylogenomics reveals the evolutionary origins of lichenization in chlorophyte algae.</title>
        <authorList>
            <person name="Puginier C."/>
            <person name="Libourel C."/>
            <person name="Otte J."/>
            <person name="Skaloud P."/>
            <person name="Haon M."/>
            <person name="Grisel S."/>
            <person name="Petersen M."/>
            <person name="Berrin J.G."/>
            <person name="Delaux P.M."/>
            <person name="Dal Grande F."/>
            <person name="Keller J."/>
        </authorList>
    </citation>
    <scope>NUCLEOTIDE SEQUENCE [LARGE SCALE GENOMIC DNA]</scope>
    <source>
        <strain evidence="1 2">SAG 2523</strain>
    </source>
</reference>
<name>A0AAW1SPC0_9CHLO</name>